<name>A0ABT2UGP1_9BACL</name>
<dbReference type="EMBL" id="JAOQIO010000068">
    <property type="protein sequence ID" value="MCU6793802.1"/>
    <property type="molecule type" value="Genomic_DNA"/>
</dbReference>
<proteinExistence type="predicted"/>
<gene>
    <name evidence="1" type="ORF">OB236_16985</name>
</gene>
<reference evidence="1 2" key="1">
    <citation type="submission" date="2022-09" db="EMBL/GenBank/DDBJ databases">
        <authorList>
            <person name="Han X.L."/>
            <person name="Wang Q."/>
            <person name="Lu T."/>
        </authorList>
    </citation>
    <scope>NUCLEOTIDE SEQUENCE [LARGE SCALE GENOMIC DNA]</scope>
    <source>
        <strain evidence="1 2">WQ 127069</strain>
    </source>
</reference>
<protein>
    <submittedName>
        <fullName evidence="1">Ferritin-like domain-containing protein</fullName>
    </submittedName>
</protein>
<sequence>MTVQFEIERFESQELRNKLGDYWMRVPEQISLLNRFIFLDWASARLIAGWVPAAKELGWKSELSRHMWIDMTCANRLLGRKEELAANAKIHIPTPQIQKFLQDVSEADDFYAFLAGWYLEVKKEIIHALERLTESLDPIFDAPTLELIAELLPKKRDQIEWAKRLIHDSVKEPAILESVTRWRKYAREYVRHLNGIDGRADLGAVSKPTKPNVESYGPAPKKRTMPDWLIKGDFENPPEDVRDNLKIFMWHYMTEIQVVDPMCYVFYGLDDMPFEFYVDFSRHIWDESRHHQMGVRRLEQMGYDIKQFPIPFVEDAIQELEHFYAELTMFGESCSFSRKKKSMDSFYAKSDIISGMTAEIDIVDERTHVKFGKKWTPVLYKHRLENEQSLDEIVRSIMDRRFAGAAEGSDLGKLSEEERRSITHFAFCGKIEFKNLVFDKL</sequence>
<comment type="caution">
    <text evidence="1">The sequence shown here is derived from an EMBL/GenBank/DDBJ whole genome shotgun (WGS) entry which is preliminary data.</text>
</comment>
<evidence type="ECO:0000313" key="2">
    <source>
        <dbReference type="Proteomes" id="UP001652445"/>
    </source>
</evidence>
<dbReference type="InterPro" id="IPR007402">
    <property type="entry name" value="DUF455"/>
</dbReference>
<dbReference type="RefSeq" id="WP_262685034.1">
    <property type="nucleotide sequence ID" value="NZ_JAOQIO010000068.1"/>
</dbReference>
<dbReference type="Pfam" id="PF04305">
    <property type="entry name" value="DUF455"/>
    <property type="match status" value="1"/>
</dbReference>
<accession>A0ABT2UGP1</accession>
<organism evidence="1 2">
    <name type="scientific">Paenibacillus baimaensis</name>
    <dbReference type="NCBI Taxonomy" id="2982185"/>
    <lineage>
        <taxon>Bacteria</taxon>
        <taxon>Bacillati</taxon>
        <taxon>Bacillota</taxon>
        <taxon>Bacilli</taxon>
        <taxon>Bacillales</taxon>
        <taxon>Paenibacillaceae</taxon>
        <taxon>Paenibacillus</taxon>
    </lineage>
</organism>
<dbReference type="Proteomes" id="UP001652445">
    <property type="component" value="Unassembled WGS sequence"/>
</dbReference>
<keyword evidence="2" id="KW-1185">Reference proteome</keyword>
<evidence type="ECO:0000313" key="1">
    <source>
        <dbReference type="EMBL" id="MCU6793802.1"/>
    </source>
</evidence>